<gene>
    <name evidence="1" type="ORF">A2908_01010</name>
</gene>
<dbReference type="Proteomes" id="UP000176774">
    <property type="component" value="Unassembled WGS sequence"/>
</dbReference>
<comment type="caution">
    <text evidence="1">The sequence shown here is derived from an EMBL/GenBank/DDBJ whole genome shotgun (WGS) entry which is preliminary data.</text>
</comment>
<sequence>MKIKIGSLVAVNFYDNRGDNSKKHAIGRVMGVSNEPPEGCEGVSFQVKIIHPNTWEEGEIGVLEKDLMPLWHLESAMDLSTWHLHEIILHLARKVDRLKQATARQ</sequence>
<organism evidence="1 2">
    <name type="scientific">Candidatus Staskawiczbacteria bacterium RIFCSPLOWO2_01_FULL_38_12b</name>
    <dbReference type="NCBI Taxonomy" id="1802214"/>
    <lineage>
        <taxon>Bacteria</taxon>
        <taxon>Candidatus Staskawicziibacteriota</taxon>
    </lineage>
</organism>
<dbReference type="STRING" id="1802214.A2908_01010"/>
<accession>A0A1G2IB50</accession>
<evidence type="ECO:0000313" key="2">
    <source>
        <dbReference type="Proteomes" id="UP000176774"/>
    </source>
</evidence>
<proteinExistence type="predicted"/>
<name>A0A1G2IB50_9BACT</name>
<protein>
    <submittedName>
        <fullName evidence="1">Uncharacterized protein</fullName>
    </submittedName>
</protein>
<dbReference type="EMBL" id="MHPA01000031">
    <property type="protein sequence ID" value="OGZ72006.1"/>
    <property type="molecule type" value="Genomic_DNA"/>
</dbReference>
<reference evidence="1 2" key="1">
    <citation type="journal article" date="2016" name="Nat. Commun.">
        <title>Thousands of microbial genomes shed light on interconnected biogeochemical processes in an aquifer system.</title>
        <authorList>
            <person name="Anantharaman K."/>
            <person name="Brown C.T."/>
            <person name="Hug L.A."/>
            <person name="Sharon I."/>
            <person name="Castelle C.J."/>
            <person name="Probst A.J."/>
            <person name="Thomas B.C."/>
            <person name="Singh A."/>
            <person name="Wilkins M.J."/>
            <person name="Karaoz U."/>
            <person name="Brodie E.L."/>
            <person name="Williams K.H."/>
            <person name="Hubbard S.S."/>
            <person name="Banfield J.F."/>
        </authorList>
    </citation>
    <scope>NUCLEOTIDE SEQUENCE [LARGE SCALE GENOMIC DNA]</scope>
</reference>
<evidence type="ECO:0000313" key="1">
    <source>
        <dbReference type="EMBL" id="OGZ72006.1"/>
    </source>
</evidence>
<dbReference type="AlphaFoldDB" id="A0A1G2IB50"/>